<proteinExistence type="predicted"/>
<organism evidence="2 3">
    <name type="scientific">Acer negundo</name>
    <name type="common">Box elder</name>
    <dbReference type="NCBI Taxonomy" id="4023"/>
    <lineage>
        <taxon>Eukaryota</taxon>
        <taxon>Viridiplantae</taxon>
        <taxon>Streptophyta</taxon>
        <taxon>Embryophyta</taxon>
        <taxon>Tracheophyta</taxon>
        <taxon>Spermatophyta</taxon>
        <taxon>Magnoliopsida</taxon>
        <taxon>eudicotyledons</taxon>
        <taxon>Gunneridae</taxon>
        <taxon>Pentapetalae</taxon>
        <taxon>rosids</taxon>
        <taxon>malvids</taxon>
        <taxon>Sapindales</taxon>
        <taxon>Sapindaceae</taxon>
        <taxon>Hippocastanoideae</taxon>
        <taxon>Acereae</taxon>
        <taxon>Acer</taxon>
    </lineage>
</organism>
<dbReference type="Proteomes" id="UP001064489">
    <property type="component" value="Chromosome 6"/>
</dbReference>
<dbReference type="AlphaFoldDB" id="A0AAD5P0K2"/>
<comment type="caution">
    <text evidence="2">The sequence shown here is derived from an EMBL/GenBank/DDBJ whole genome shotgun (WGS) entry which is preliminary data.</text>
</comment>
<accession>A0AAD5P0K2</accession>
<evidence type="ECO:0000256" key="1">
    <source>
        <dbReference type="SAM" id="MobiDB-lite"/>
    </source>
</evidence>
<gene>
    <name evidence="2" type="ORF">LWI28_012879</name>
</gene>
<evidence type="ECO:0000313" key="2">
    <source>
        <dbReference type="EMBL" id="KAI9191746.1"/>
    </source>
</evidence>
<keyword evidence="3" id="KW-1185">Reference proteome</keyword>
<name>A0AAD5P0K2_ACENE</name>
<feature type="region of interest" description="Disordered" evidence="1">
    <location>
        <begin position="1"/>
        <end position="27"/>
    </location>
</feature>
<reference evidence="2" key="1">
    <citation type="journal article" date="2022" name="Plant J.">
        <title>Strategies of tolerance reflected in two North American maple genomes.</title>
        <authorList>
            <person name="McEvoy S.L."/>
            <person name="Sezen U.U."/>
            <person name="Trouern-Trend A."/>
            <person name="McMahon S.M."/>
            <person name="Schaberg P.G."/>
            <person name="Yang J."/>
            <person name="Wegrzyn J.L."/>
            <person name="Swenson N.G."/>
        </authorList>
    </citation>
    <scope>NUCLEOTIDE SEQUENCE</scope>
    <source>
        <strain evidence="2">91603</strain>
    </source>
</reference>
<dbReference type="EMBL" id="JAJSOW010000004">
    <property type="protein sequence ID" value="KAI9191746.1"/>
    <property type="molecule type" value="Genomic_DNA"/>
</dbReference>
<feature type="region of interest" description="Disordered" evidence="1">
    <location>
        <begin position="92"/>
        <end position="137"/>
    </location>
</feature>
<protein>
    <submittedName>
        <fullName evidence="2">Uncharacterized protein</fullName>
    </submittedName>
</protein>
<evidence type="ECO:0000313" key="3">
    <source>
        <dbReference type="Proteomes" id="UP001064489"/>
    </source>
</evidence>
<reference evidence="2" key="2">
    <citation type="submission" date="2023-02" db="EMBL/GenBank/DDBJ databases">
        <authorList>
            <person name="Swenson N.G."/>
            <person name="Wegrzyn J.L."/>
            <person name="Mcevoy S.L."/>
        </authorList>
    </citation>
    <scope>NUCLEOTIDE SEQUENCE</scope>
    <source>
        <strain evidence="2">91603</strain>
        <tissue evidence="2">Leaf</tissue>
    </source>
</reference>
<sequence>MRLRSSQAHPAPLGPSSLTSTERAQRREQQAAAYVEAIRLRTTAQRILFEANRIAGDIGLSTWVPVFDQLGPSSPTMVCQVNLKPRLVKSMIEIPSRRVQPPARPRGEKNDPQPNSERSAKSEKAPKVGTRKPNGRK</sequence>